<evidence type="ECO:0000256" key="2">
    <source>
        <dbReference type="ARBA" id="ARBA00023125"/>
    </source>
</evidence>
<dbReference type="Pfam" id="PF16859">
    <property type="entry name" value="TetR_C_11"/>
    <property type="match status" value="1"/>
</dbReference>
<evidence type="ECO:0000256" key="4">
    <source>
        <dbReference type="PROSITE-ProRule" id="PRU00335"/>
    </source>
</evidence>
<evidence type="ECO:0000259" key="5">
    <source>
        <dbReference type="PROSITE" id="PS50977"/>
    </source>
</evidence>
<dbReference type="InterPro" id="IPR036271">
    <property type="entry name" value="Tet_transcr_reg_TetR-rel_C_sf"/>
</dbReference>
<dbReference type="PROSITE" id="PS50977">
    <property type="entry name" value="HTH_TETR_2"/>
    <property type="match status" value="1"/>
</dbReference>
<dbReference type="Proteomes" id="UP000053398">
    <property type="component" value="Unassembled WGS sequence"/>
</dbReference>
<dbReference type="Pfam" id="PF00440">
    <property type="entry name" value="TetR_N"/>
    <property type="match status" value="1"/>
</dbReference>
<dbReference type="PANTHER" id="PTHR30055">
    <property type="entry name" value="HTH-TYPE TRANSCRIPTIONAL REGULATOR RUTR"/>
    <property type="match status" value="1"/>
</dbReference>
<reference evidence="6 7" key="1">
    <citation type="submission" date="2015-10" db="EMBL/GenBank/DDBJ databases">
        <title>Draft genome sequence of Streptomyces corchorusii DSM 40340, type strain for the species Streptomyces corchorusii.</title>
        <authorList>
            <person name="Ruckert C."/>
            <person name="Winkler A."/>
            <person name="Kalinowski J."/>
            <person name="Kampfer P."/>
            <person name="Glaeser S."/>
        </authorList>
    </citation>
    <scope>NUCLEOTIDE SEQUENCE [LARGE SCALE GENOMIC DNA]</scope>
    <source>
        <strain evidence="6 7">DSM 40340</strain>
    </source>
</reference>
<organism evidence="6 7">
    <name type="scientific">Streptomyces corchorusii</name>
    <name type="common">Streptomyces chibaensis</name>
    <dbReference type="NCBI Taxonomy" id="1903"/>
    <lineage>
        <taxon>Bacteria</taxon>
        <taxon>Bacillati</taxon>
        <taxon>Actinomycetota</taxon>
        <taxon>Actinomycetes</taxon>
        <taxon>Kitasatosporales</taxon>
        <taxon>Streptomycetaceae</taxon>
        <taxon>Streptomyces</taxon>
    </lineage>
</organism>
<dbReference type="AlphaFoldDB" id="A0A124HK45"/>
<evidence type="ECO:0000256" key="1">
    <source>
        <dbReference type="ARBA" id="ARBA00023015"/>
    </source>
</evidence>
<dbReference type="RefSeq" id="WP_059265749.1">
    <property type="nucleotide sequence ID" value="NZ_KQ948366.1"/>
</dbReference>
<dbReference type="GO" id="GO:0000976">
    <property type="term" value="F:transcription cis-regulatory region binding"/>
    <property type="evidence" value="ECO:0007669"/>
    <property type="project" value="TreeGrafter"/>
</dbReference>
<keyword evidence="7" id="KW-1185">Reference proteome</keyword>
<name>A0A124HK45_STRCK</name>
<gene>
    <name evidence="6" type="ORF">AQJ11_33825</name>
</gene>
<dbReference type="SUPFAM" id="SSF48498">
    <property type="entry name" value="Tetracyclin repressor-like, C-terminal domain"/>
    <property type="match status" value="1"/>
</dbReference>
<dbReference type="InterPro" id="IPR011075">
    <property type="entry name" value="TetR_C"/>
</dbReference>
<dbReference type="SUPFAM" id="SSF46689">
    <property type="entry name" value="Homeodomain-like"/>
    <property type="match status" value="1"/>
</dbReference>
<keyword evidence="2 4" id="KW-0238">DNA-binding</keyword>
<protein>
    <submittedName>
        <fullName evidence="6">TetR family transcriptional regulator</fullName>
    </submittedName>
</protein>
<evidence type="ECO:0000256" key="3">
    <source>
        <dbReference type="ARBA" id="ARBA00023163"/>
    </source>
</evidence>
<dbReference type="GO" id="GO:0003700">
    <property type="term" value="F:DNA-binding transcription factor activity"/>
    <property type="evidence" value="ECO:0007669"/>
    <property type="project" value="TreeGrafter"/>
</dbReference>
<accession>A0A124HK45</accession>
<comment type="caution">
    <text evidence="6">The sequence shown here is derived from an EMBL/GenBank/DDBJ whole genome shotgun (WGS) entry which is preliminary data.</text>
</comment>
<proteinExistence type="predicted"/>
<dbReference type="PANTHER" id="PTHR30055:SF148">
    <property type="entry name" value="TETR-FAMILY TRANSCRIPTIONAL REGULATOR"/>
    <property type="match status" value="1"/>
</dbReference>
<evidence type="ECO:0000313" key="7">
    <source>
        <dbReference type="Proteomes" id="UP000053398"/>
    </source>
</evidence>
<feature type="DNA-binding region" description="H-T-H motif" evidence="4">
    <location>
        <begin position="38"/>
        <end position="57"/>
    </location>
</feature>
<dbReference type="InterPro" id="IPR009057">
    <property type="entry name" value="Homeodomain-like_sf"/>
</dbReference>
<dbReference type="Gene3D" id="1.10.357.10">
    <property type="entry name" value="Tetracycline Repressor, domain 2"/>
    <property type="match status" value="1"/>
</dbReference>
<dbReference type="Gene3D" id="1.10.10.60">
    <property type="entry name" value="Homeodomain-like"/>
    <property type="match status" value="1"/>
</dbReference>
<dbReference type="InterPro" id="IPR001647">
    <property type="entry name" value="HTH_TetR"/>
</dbReference>
<keyword evidence="1" id="KW-0805">Transcription regulation</keyword>
<feature type="domain" description="HTH tetR-type" evidence="5">
    <location>
        <begin position="15"/>
        <end position="75"/>
    </location>
</feature>
<dbReference type="EMBL" id="LMWP01000043">
    <property type="protein sequence ID" value="KUN18432.1"/>
    <property type="molecule type" value="Genomic_DNA"/>
</dbReference>
<evidence type="ECO:0000313" key="6">
    <source>
        <dbReference type="EMBL" id="KUN18432.1"/>
    </source>
</evidence>
<keyword evidence="3" id="KW-0804">Transcription</keyword>
<sequence length="192" mass="20645">MADRSPTSRPGGRTARVRADVHGAVQSLLRDQSVAELTIAQIAERSGVHLGTLYRRWGSLDGILLDVVTERLSQSSPMPDTGTLGEDLREYARQAASDLAGPEGKLLLRTLVAVRLGNDEAGLPPALSRRFDELGELLDRAAARGENPPTVQEVFEVVIAPLVAGLLFDTQPQGPKAVDHLLDRLDRITGQG</sequence>
<dbReference type="InterPro" id="IPR050109">
    <property type="entry name" value="HTH-type_TetR-like_transc_reg"/>
</dbReference>